<dbReference type="PANTHER" id="PTHR36566:SF1">
    <property type="entry name" value="PYRIDINIUM-3,5-BISTHIOCARBOXYLIC ACID MONONUCLEOTIDE NICKEL INSERTION PROTEIN"/>
    <property type="match status" value="1"/>
</dbReference>
<reference evidence="2" key="1">
    <citation type="submission" date="2019-03" db="EMBL/GenBank/DDBJ databases">
        <title>Lake Tanganyika Metagenome-Assembled Genomes (MAGs).</title>
        <authorList>
            <person name="Tran P."/>
        </authorList>
    </citation>
    <scope>NUCLEOTIDE SEQUENCE</scope>
    <source>
        <strain evidence="2">K_DeepCast_65m_m2_066</strain>
    </source>
</reference>
<evidence type="ECO:0000256" key="1">
    <source>
        <dbReference type="ARBA" id="ARBA00022596"/>
    </source>
</evidence>
<evidence type="ECO:0000313" key="3">
    <source>
        <dbReference type="Proteomes" id="UP000712673"/>
    </source>
</evidence>
<name>A0A937W0G2_UNCTE</name>
<keyword evidence="1" id="KW-0533">Nickel</keyword>
<dbReference type="Gene3D" id="3.10.20.300">
    <property type="entry name" value="mk0293 like domain"/>
    <property type="match status" value="1"/>
</dbReference>
<accession>A0A937W0G2</accession>
<gene>
    <name evidence="2" type="ORF">FJZ47_11935</name>
</gene>
<evidence type="ECO:0000313" key="2">
    <source>
        <dbReference type="EMBL" id="MBM3224496.1"/>
    </source>
</evidence>
<sequence>MRTAYVHGYEGVTGPLLLGALLDAGASLTRVQQTWQELSLPAIEIECTRVTAGATAATQVDWTASHASAGLPSQGWTALEQSLTPASVTPRVRAMLQRLRTAITRVHGVAEETACAQYAEIALEVLYLGSAVVGALEELGIEQVIAAPLPLGTGVLDSTQGRLPLPHPLTAELSRGVPICSRGIPADAECTTVVGAAILTTCATQFGPLPDMTMIGTGYGQVLGAAPEATARRLQALLGETAGPAAAERIAVLEANIDDMNPEFYEFVAERLFAHGALDVTLTPLYMKKQRPANTLTVLAPLPAAPQLARLMLQETSTFGVRVHEVWRHKLDRFHRQVDTRYGVVPVKCGVLDGRMVQAAPEYEVCKRLAKEQGVSIRLVYAEAASLAASWLT</sequence>
<dbReference type="Proteomes" id="UP000712673">
    <property type="component" value="Unassembled WGS sequence"/>
</dbReference>
<comment type="caution">
    <text evidence="2">The sequence shown here is derived from an EMBL/GenBank/DDBJ whole genome shotgun (WGS) entry which is preliminary data.</text>
</comment>
<dbReference type="Pfam" id="PF01969">
    <property type="entry name" value="Ni_insertion"/>
    <property type="match status" value="1"/>
</dbReference>
<proteinExistence type="predicted"/>
<dbReference type="EMBL" id="VGLS01000339">
    <property type="protein sequence ID" value="MBM3224496.1"/>
    <property type="molecule type" value="Genomic_DNA"/>
</dbReference>
<dbReference type="InterPro" id="IPR002822">
    <property type="entry name" value="Ni_insertion"/>
</dbReference>
<dbReference type="AlphaFoldDB" id="A0A937W0G2"/>
<dbReference type="Gene3D" id="3.30.70.1380">
    <property type="entry name" value="Transcriptional regulatory protein pf0864 domain like"/>
    <property type="match status" value="1"/>
</dbReference>
<organism evidence="2 3">
    <name type="scientific">Tectimicrobiota bacterium</name>
    <dbReference type="NCBI Taxonomy" id="2528274"/>
    <lineage>
        <taxon>Bacteria</taxon>
        <taxon>Pseudomonadati</taxon>
        <taxon>Nitrospinota/Tectimicrobiota group</taxon>
        <taxon>Candidatus Tectimicrobiota</taxon>
    </lineage>
</organism>
<protein>
    <submittedName>
        <fullName evidence="2">LarC family nickel insertion protein</fullName>
    </submittedName>
</protein>
<dbReference type="PANTHER" id="PTHR36566">
    <property type="entry name" value="NICKEL INSERTION PROTEIN-RELATED"/>
    <property type="match status" value="1"/>
</dbReference>